<feature type="region of interest" description="Disordered" evidence="1">
    <location>
        <begin position="45"/>
        <end position="73"/>
    </location>
</feature>
<evidence type="ECO:0000313" key="3">
    <source>
        <dbReference type="EMBL" id="KAL0177963.1"/>
    </source>
</evidence>
<feature type="chain" id="PRO_5044820683" description="Secreted protein" evidence="2">
    <location>
        <begin position="23"/>
        <end position="109"/>
    </location>
</feature>
<dbReference type="Proteomes" id="UP001529510">
    <property type="component" value="Unassembled WGS sequence"/>
</dbReference>
<evidence type="ECO:0000313" key="4">
    <source>
        <dbReference type="Proteomes" id="UP001529510"/>
    </source>
</evidence>
<dbReference type="EMBL" id="JAMKFB020000013">
    <property type="protein sequence ID" value="KAL0177963.1"/>
    <property type="molecule type" value="Genomic_DNA"/>
</dbReference>
<protein>
    <recommendedName>
        <fullName evidence="5">Secreted protein</fullName>
    </recommendedName>
</protein>
<feature type="compositionally biased region" description="Low complexity" evidence="1">
    <location>
        <begin position="45"/>
        <end position="71"/>
    </location>
</feature>
<dbReference type="AlphaFoldDB" id="A0ABD0PX10"/>
<keyword evidence="2" id="KW-0732">Signal</keyword>
<evidence type="ECO:0000256" key="2">
    <source>
        <dbReference type="SAM" id="SignalP"/>
    </source>
</evidence>
<reference evidence="3 4" key="1">
    <citation type="submission" date="2024-05" db="EMBL/GenBank/DDBJ databases">
        <title>Genome sequencing and assembly of Indian major carp, Cirrhinus mrigala (Hamilton, 1822).</title>
        <authorList>
            <person name="Mohindra V."/>
            <person name="Chowdhury L.M."/>
            <person name="Lal K."/>
            <person name="Jena J.K."/>
        </authorList>
    </citation>
    <scope>NUCLEOTIDE SEQUENCE [LARGE SCALE GENOMIC DNA]</scope>
    <source>
        <strain evidence="3">CM1030</strain>
        <tissue evidence="3">Blood</tissue>
    </source>
</reference>
<keyword evidence="4" id="KW-1185">Reference proteome</keyword>
<organism evidence="3 4">
    <name type="scientific">Cirrhinus mrigala</name>
    <name type="common">Mrigala</name>
    <dbReference type="NCBI Taxonomy" id="683832"/>
    <lineage>
        <taxon>Eukaryota</taxon>
        <taxon>Metazoa</taxon>
        <taxon>Chordata</taxon>
        <taxon>Craniata</taxon>
        <taxon>Vertebrata</taxon>
        <taxon>Euteleostomi</taxon>
        <taxon>Actinopterygii</taxon>
        <taxon>Neopterygii</taxon>
        <taxon>Teleostei</taxon>
        <taxon>Ostariophysi</taxon>
        <taxon>Cypriniformes</taxon>
        <taxon>Cyprinidae</taxon>
        <taxon>Labeoninae</taxon>
        <taxon>Labeonini</taxon>
        <taxon>Cirrhinus</taxon>
    </lineage>
</organism>
<comment type="caution">
    <text evidence="3">The sequence shown here is derived from an EMBL/GenBank/DDBJ whole genome shotgun (WGS) entry which is preliminary data.</text>
</comment>
<proteinExistence type="predicted"/>
<name>A0ABD0PX10_CIRMR</name>
<feature type="signal peptide" evidence="2">
    <location>
        <begin position="1"/>
        <end position="22"/>
    </location>
</feature>
<sequence length="109" mass="11259">LVTVQMCTCSFVARVLIATVVCFHRSDSGGPGSVELTFCTPPSSSTFIPTTDGRSLTDPLTSTPTLTTLPPINKKTKGLIDGLSKFFTPSPLGRRTGRGSGAIGNATAA</sequence>
<feature type="non-terminal residue" evidence="3">
    <location>
        <position position="1"/>
    </location>
</feature>
<feature type="region of interest" description="Disordered" evidence="1">
    <location>
        <begin position="90"/>
        <end position="109"/>
    </location>
</feature>
<evidence type="ECO:0000256" key="1">
    <source>
        <dbReference type="SAM" id="MobiDB-lite"/>
    </source>
</evidence>
<feature type="non-terminal residue" evidence="3">
    <location>
        <position position="109"/>
    </location>
</feature>
<evidence type="ECO:0008006" key="5">
    <source>
        <dbReference type="Google" id="ProtNLM"/>
    </source>
</evidence>
<accession>A0ABD0PX10</accession>
<gene>
    <name evidence="3" type="ORF">M9458_026857</name>
</gene>